<feature type="transmembrane region" description="Helical" evidence="1">
    <location>
        <begin position="47"/>
        <end position="71"/>
    </location>
</feature>
<proteinExistence type="predicted"/>
<comment type="caution">
    <text evidence="2">The sequence shown here is derived from an EMBL/GenBank/DDBJ whole genome shotgun (WGS) entry which is preliminary data.</text>
</comment>
<gene>
    <name evidence="2" type="primary">sppA</name>
    <name evidence="2" type="ORF">HMPREF9153_0850</name>
</gene>
<keyword evidence="3" id="KW-1185">Reference proteome</keyword>
<dbReference type="RefSeq" id="WP_004809673.1">
    <property type="nucleotide sequence ID" value="NZ_JH165054.1"/>
</dbReference>
<keyword evidence="1" id="KW-0812">Transmembrane</keyword>
<evidence type="ECO:0000313" key="3">
    <source>
        <dbReference type="Proteomes" id="UP000005332"/>
    </source>
</evidence>
<evidence type="ECO:0000313" key="2">
    <source>
        <dbReference type="EMBL" id="EGY78267.1"/>
    </source>
</evidence>
<organism evidence="2 3">
    <name type="scientific">Cutibacterium avidum ATCC 25577</name>
    <dbReference type="NCBI Taxonomy" id="997355"/>
    <lineage>
        <taxon>Bacteria</taxon>
        <taxon>Bacillati</taxon>
        <taxon>Actinomycetota</taxon>
        <taxon>Actinomycetes</taxon>
        <taxon>Propionibacteriales</taxon>
        <taxon>Propionibacteriaceae</taxon>
        <taxon>Cutibacterium</taxon>
    </lineage>
</organism>
<keyword evidence="1" id="KW-1133">Transmembrane helix</keyword>
<dbReference type="Proteomes" id="UP000005332">
    <property type="component" value="Unassembled WGS sequence"/>
</dbReference>
<dbReference type="HOGENOM" id="CLU_1925678_0_0_11"/>
<dbReference type="EMBL" id="AGBA01000009">
    <property type="protein sequence ID" value="EGY78267.1"/>
    <property type="molecule type" value="Genomic_DNA"/>
</dbReference>
<evidence type="ECO:0000256" key="1">
    <source>
        <dbReference type="SAM" id="Phobius"/>
    </source>
</evidence>
<feature type="transmembrane region" description="Helical" evidence="1">
    <location>
        <begin position="83"/>
        <end position="104"/>
    </location>
</feature>
<dbReference type="AlphaFoldDB" id="G4CWE3"/>
<accession>G4CWE3</accession>
<sequence length="133" mass="14920">MAMSALILTLLLTLFNFIGFVLQQVWNFIAGFFHALFLLVVSPREGAMHLGMWFCRYGGLVCIGYGVWVIGRHAHLSEIATREWVLAGVLVGGGLLLWFIAAGIDGELENRAEEEALERQARKLKEVMLRDDL</sequence>
<protein>
    <submittedName>
        <fullName evidence="2">Membrane protein</fullName>
    </submittedName>
</protein>
<name>G4CWE3_9ACTN</name>
<reference evidence="2 3" key="1">
    <citation type="submission" date="2011-06" db="EMBL/GenBank/DDBJ databases">
        <authorList>
            <person name="Muzny D."/>
            <person name="Qin X."/>
            <person name="Deng J."/>
            <person name="Jiang H."/>
            <person name="Liu Y."/>
            <person name="Qu J."/>
            <person name="Song X.-Z."/>
            <person name="Zhang L."/>
            <person name="Thornton R."/>
            <person name="Coyle M."/>
            <person name="Francisco L."/>
            <person name="Jackson L."/>
            <person name="Javaid M."/>
            <person name="Korchina V."/>
            <person name="Kovar C."/>
            <person name="Mata R."/>
            <person name="Mathew T."/>
            <person name="Ngo R."/>
            <person name="Nguyen L."/>
            <person name="Nguyen N."/>
            <person name="Okwuonu G."/>
            <person name="Ongeri F."/>
            <person name="Pham C."/>
            <person name="Simmons D."/>
            <person name="Wilczek-Boney K."/>
            <person name="Hale W."/>
            <person name="Jakkamsetti A."/>
            <person name="Pham P."/>
            <person name="Ruth R."/>
            <person name="San Lucas F."/>
            <person name="Warren J."/>
            <person name="Zhang J."/>
            <person name="Zhao Z."/>
            <person name="Zhou C."/>
            <person name="Zhu D."/>
            <person name="Lee S."/>
            <person name="Bess C."/>
            <person name="Blankenburg K."/>
            <person name="Forbes L."/>
            <person name="Fu Q."/>
            <person name="Gubbala S."/>
            <person name="Hirani K."/>
            <person name="Jayaseelan J.C."/>
            <person name="Lara F."/>
            <person name="Munidasa M."/>
            <person name="Palculict T."/>
            <person name="Patil S."/>
            <person name="Pu L.-L."/>
            <person name="Saada N."/>
            <person name="Tang L."/>
            <person name="Weissenberger G."/>
            <person name="Zhu Y."/>
            <person name="Hemphill L."/>
            <person name="Shang Y."/>
            <person name="Youmans B."/>
            <person name="Ayvaz T."/>
            <person name="Ross M."/>
            <person name="Santibanez J."/>
            <person name="Aqrawi P."/>
            <person name="Gross S."/>
            <person name="Joshi V."/>
            <person name="Fowler G."/>
            <person name="Nazareth L."/>
            <person name="Reid J."/>
            <person name="Worley K."/>
            <person name="Petrosino J."/>
            <person name="Highlander S."/>
            <person name="Gibbs R."/>
        </authorList>
    </citation>
    <scope>NUCLEOTIDE SEQUENCE [LARGE SCALE GENOMIC DNA]</scope>
    <source>
        <strain evidence="2 3">ATCC 25577</strain>
    </source>
</reference>
<dbReference type="PATRIC" id="fig|997355.3.peg.831"/>
<keyword evidence="1" id="KW-0472">Membrane</keyword>